<keyword evidence="3" id="KW-0732">Signal</keyword>
<name>A0A9D4NXC2_DERFA</name>
<organism evidence="4">
    <name type="scientific">Dermatophagoides farinae</name>
    <name type="common">American house dust mite</name>
    <dbReference type="NCBI Taxonomy" id="6954"/>
    <lineage>
        <taxon>Eukaryota</taxon>
        <taxon>Metazoa</taxon>
        <taxon>Ecdysozoa</taxon>
        <taxon>Arthropoda</taxon>
        <taxon>Chelicerata</taxon>
        <taxon>Arachnida</taxon>
        <taxon>Acari</taxon>
        <taxon>Acariformes</taxon>
        <taxon>Sarcoptiformes</taxon>
        <taxon>Astigmata</taxon>
        <taxon>Psoroptidia</taxon>
        <taxon>Analgoidea</taxon>
        <taxon>Pyroglyphidae</taxon>
        <taxon>Dermatophagoidinae</taxon>
        <taxon>Dermatophagoides</taxon>
    </lineage>
</organism>
<feature type="transmembrane region" description="Helical" evidence="2">
    <location>
        <begin position="757"/>
        <end position="778"/>
    </location>
</feature>
<evidence type="ECO:0000256" key="1">
    <source>
        <dbReference type="SAM" id="MobiDB-lite"/>
    </source>
</evidence>
<feature type="transmembrane region" description="Helical" evidence="2">
    <location>
        <begin position="368"/>
        <end position="387"/>
    </location>
</feature>
<protein>
    <submittedName>
        <fullName evidence="4">Uncharacterized protein</fullName>
    </submittedName>
</protein>
<gene>
    <name evidence="4" type="ORF">HUG17_4069</name>
</gene>
<sequence>MKKIANISMFIILLLSITIQESFADSKSIWFADIANSKIHVDCGLDYDIFGLSIIDDYLYQFEKCSVIIYPPPLQKYLIHNDDIQWQQLLLANGYRFGFDQIRLSFNDTFCEWADQSSLMEPMYSLIRLKYPGLHYNNHILLYLISKYQKNSIEYYVHDSNINTNIHLTRNHHRNPNIHYIMVNNDGHAFIIHNDYHMNDDDQSNDDSQGSQYQLMNDPSIWKDKTIGFLCIGESKNLKQRNDNNGDDNDLWICLQRNPCETWRETRTLLESINLSFSMSGKLYLISKQKKQVLITDLKLLSSVVELVNKPENDTEHFSLIIRSLTDFIVCKESDSTKFLNNGNKTAATTTSKTTIIKKSNVIRISNIIVILVLVSFFIWMIVHVICKRKKTKNQQQIKNKDVSATTTTPTTNDTATNIIVIIILLLFQSSSLTLGSIWFPVITYHGHIYCGLDYGINGISIVDDYLYQFVNCSVIIYPPPIIRRFNIYNRQFMLDNGYQYEFEKIHPDLKRSVCTMQLLSSSTTTYSLTRLRRPGVNHIDGHIVLFILTKNGGHSYDYYAHDSQTNMLVRPKKRREYRNPNIHLIMINNHNDGKQFLIHNDYHSINDDDDHESQGHQYQMIMDTIFFDGNPLGFLCIKSNDMNDNSGMINLQQNPCKTWRQTGPLLRTIDQSITYSGQLYLISKQKQQVLFFDQELLKNISKEFPLSIKSLSDFIICKFRPNSNKQPDETMNATTILTEIETETETTTNKWRISTIIMIVFVFIVLCLWIVYHMMIVRRRRRRNKKRTNSKIAENSKKSISITDKNSENIMNKAIANKIIVQLTPMMKKYFTTTTSITTRSDSSSSNTTTLNKTSPIIKKR</sequence>
<dbReference type="AlphaFoldDB" id="A0A9D4NXC2"/>
<keyword evidence="2" id="KW-0472">Membrane</keyword>
<feature type="signal peptide" evidence="3">
    <location>
        <begin position="1"/>
        <end position="24"/>
    </location>
</feature>
<reference evidence="4" key="1">
    <citation type="submission" date="2020-06" db="EMBL/GenBank/DDBJ databases">
        <authorList>
            <person name="Ji K."/>
            <person name="Li J."/>
        </authorList>
    </citation>
    <scope>NUCLEOTIDE SEQUENCE</scope>
    <source>
        <strain evidence="4">JKM2019</strain>
        <tissue evidence="4">Whole body</tissue>
    </source>
</reference>
<feature type="transmembrane region" description="Helical" evidence="2">
    <location>
        <begin position="419"/>
        <end position="440"/>
    </location>
</feature>
<keyword evidence="2" id="KW-1133">Transmembrane helix</keyword>
<reference evidence="4" key="2">
    <citation type="journal article" date="2021" name="World Allergy Organ. J.">
        <title>Chromosome-level assembly of Dermatophagoides farinae genome and transcriptome reveals two novel allergens Der f 37 and Der f 39.</title>
        <authorList>
            <person name="Chen J."/>
            <person name="Cai Z."/>
            <person name="Fan D."/>
            <person name="Hu J."/>
            <person name="Hou Y."/>
            <person name="He Y."/>
            <person name="Zhang Z."/>
            <person name="Zhao Z."/>
            <person name="Gao P."/>
            <person name="Hu W."/>
            <person name="Sun J."/>
            <person name="Li J."/>
            <person name="Ji K."/>
        </authorList>
    </citation>
    <scope>NUCLEOTIDE SEQUENCE</scope>
    <source>
        <strain evidence="4">JKM2019</strain>
    </source>
</reference>
<proteinExistence type="predicted"/>
<evidence type="ECO:0000256" key="3">
    <source>
        <dbReference type="SAM" id="SignalP"/>
    </source>
</evidence>
<feature type="compositionally biased region" description="Low complexity" evidence="1">
    <location>
        <begin position="839"/>
        <end position="856"/>
    </location>
</feature>
<feature type="chain" id="PRO_5039687311" evidence="3">
    <location>
        <begin position="25"/>
        <end position="862"/>
    </location>
</feature>
<evidence type="ECO:0000313" key="4">
    <source>
        <dbReference type="EMBL" id="KAH7640036.1"/>
    </source>
</evidence>
<comment type="caution">
    <text evidence="4">The sequence shown here is derived from an EMBL/GenBank/DDBJ whole genome shotgun (WGS) entry which is preliminary data.</text>
</comment>
<keyword evidence="2" id="KW-0812">Transmembrane</keyword>
<dbReference type="Proteomes" id="UP000828236">
    <property type="component" value="Unassembled WGS sequence"/>
</dbReference>
<evidence type="ECO:0000256" key="2">
    <source>
        <dbReference type="SAM" id="Phobius"/>
    </source>
</evidence>
<accession>A0A9D4NXC2</accession>
<feature type="region of interest" description="Disordered" evidence="1">
    <location>
        <begin position="839"/>
        <end position="862"/>
    </location>
</feature>
<dbReference type="EMBL" id="SDOV01000007">
    <property type="protein sequence ID" value="KAH7640036.1"/>
    <property type="molecule type" value="Genomic_DNA"/>
</dbReference>